<feature type="binding site" evidence="5">
    <location>
        <position position="8"/>
    </location>
    <ligand>
        <name>a divalent metal cation</name>
        <dbReference type="ChEBI" id="CHEBI:60240"/>
    </ligand>
</feature>
<dbReference type="SUPFAM" id="SSF64167">
    <property type="entry name" value="SurE-like"/>
    <property type="match status" value="1"/>
</dbReference>
<comment type="caution">
    <text evidence="7">The sequence shown here is derived from an EMBL/GenBank/DDBJ whole genome shotgun (WGS) entry which is preliminary data.</text>
</comment>
<feature type="binding site" evidence="5">
    <location>
        <position position="40"/>
    </location>
    <ligand>
        <name>a divalent metal cation</name>
        <dbReference type="ChEBI" id="CHEBI:60240"/>
    </ligand>
</feature>
<dbReference type="GO" id="GO:0000166">
    <property type="term" value="F:nucleotide binding"/>
    <property type="evidence" value="ECO:0007669"/>
    <property type="project" value="UniProtKB-KW"/>
</dbReference>
<keyword evidence="4 5" id="KW-0378">Hydrolase</keyword>
<keyword evidence="3 5" id="KW-0479">Metal-binding</keyword>
<name>A0A2T2WFD6_9FIRM</name>
<keyword evidence="5" id="KW-0547">Nucleotide-binding</keyword>
<feature type="binding site" evidence="5">
    <location>
        <position position="9"/>
    </location>
    <ligand>
        <name>a divalent metal cation</name>
        <dbReference type="ChEBI" id="CHEBI:60240"/>
    </ligand>
</feature>
<feature type="domain" description="Survival protein SurE-like phosphatase/nucleotidase" evidence="6">
    <location>
        <begin position="3"/>
        <end position="174"/>
    </location>
</feature>
<dbReference type="AlphaFoldDB" id="A0A2T2WFD6"/>
<comment type="catalytic activity">
    <reaction evidence="1 5">
        <text>a ribonucleoside 5'-phosphate + H2O = a ribonucleoside + phosphate</text>
        <dbReference type="Rhea" id="RHEA:12484"/>
        <dbReference type="ChEBI" id="CHEBI:15377"/>
        <dbReference type="ChEBI" id="CHEBI:18254"/>
        <dbReference type="ChEBI" id="CHEBI:43474"/>
        <dbReference type="ChEBI" id="CHEBI:58043"/>
        <dbReference type="EC" id="3.1.3.5"/>
    </reaction>
</comment>
<accession>A0A2T2WFD6</accession>
<comment type="subcellular location">
    <subcellularLocation>
        <location evidence="5">Cytoplasm</location>
    </subcellularLocation>
</comment>
<evidence type="ECO:0000256" key="2">
    <source>
        <dbReference type="ARBA" id="ARBA00011062"/>
    </source>
</evidence>
<evidence type="ECO:0000313" key="8">
    <source>
        <dbReference type="Proteomes" id="UP000241848"/>
    </source>
</evidence>
<proteinExistence type="inferred from homology"/>
<reference evidence="7 8" key="1">
    <citation type="journal article" date="2014" name="BMC Genomics">
        <title>Comparison of environmental and isolate Sulfobacillus genomes reveals diverse carbon, sulfur, nitrogen, and hydrogen metabolisms.</title>
        <authorList>
            <person name="Justice N.B."/>
            <person name="Norman A."/>
            <person name="Brown C.T."/>
            <person name="Singh A."/>
            <person name="Thomas B.C."/>
            <person name="Banfield J.F."/>
        </authorList>
    </citation>
    <scope>NUCLEOTIDE SEQUENCE [LARGE SCALE GENOMIC DNA]</scope>
    <source>
        <strain evidence="7">AMDSBA3</strain>
    </source>
</reference>
<dbReference type="Gene3D" id="3.40.1210.10">
    <property type="entry name" value="Survival protein SurE-like phosphatase/nucleotidase"/>
    <property type="match status" value="1"/>
</dbReference>
<keyword evidence="5" id="KW-0963">Cytoplasm</keyword>
<evidence type="ECO:0000256" key="5">
    <source>
        <dbReference type="HAMAP-Rule" id="MF_00060"/>
    </source>
</evidence>
<evidence type="ECO:0000313" key="7">
    <source>
        <dbReference type="EMBL" id="PSR20961.1"/>
    </source>
</evidence>
<dbReference type="NCBIfam" id="TIGR00087">
    <property type="entry name" value="surE"/>
    <property type="match status" value="1"/>
</dbReference>
<evidence type="ECO:0000259" key="6">
    <source>
        <dbReference type="Pfam" id="PF01975"/>
    </source>
</evidence>
<dbReference type="EMBL" id="PXYV01000046">
    <property type="protein sequence ID" value="PSR20961.1"/>
    <property type="molecule type" value="Genomic_DNA"/>
</dbReference>
<evidence type="ECO:0000256" key="1">
    <source>
        <dbReference type="ARBA" id="ARBA00000815"/>
    </source>
</evidence>
<dbReference type="PANTHER" id="PTHR30457">
    <property type="entry name" value="5'-NUCLEOTIDASE SURE"/>
    <property type="match status" value="1"/>
</dbReference>
<dbReference type="GO" id="GO:0046872">
    <property type="term" value="F:metal ion binding"/>
    <property type="evidence" value="ECO:0007669"/>
    <property type="project" value="UniProtKB-UniRule"/>
</dbReference>
<organism evidence="7 8">
    <name type="scientific">Sulfobacillus acidophilus</name>
    <dbReference type="NCBI Taxonomy" id="53633"/>
    <lineage>
        <taxon>Bacteria</taxon>
        <taxon>Bacillati</taxon>
        <taxon>Bacillota</taxon>
        <taxon>Clostridia</taxon>
        <taxon>Eubacteriales</taxon>
        <taxon>Clostridiales Family XVII. Incertae Sedis</taxon>
        <taxon>Sulfobacillus</taxon>
    </lineage>
</organism>
<dbReference type="EC" id="3.1.3.5" evidence="5"/>
<sequence length="242" mass="25541">MNVLVTNDDGIGSDGLLTLVNWLRSGNHEIMVVAPEQNASGQSGAITLGKPVRVTPIQPQQWAVAGTPADCVRIALGFLGFHPDLVVSGVNHGANLGQDVLASGTVGAAMMAAVRGIPAAAFSASSNDWVRVGQLLARHGPRVVAEALSQGPKLIVSVNFPQSGGDRLVVTELSGPRYDDEVQWEEFDGQHHMVRLMMVERTKPRPDANDDVGAIMRGFSTLSYIPSLPSVSVVPALYSSKG</sequence>
<comment type="cofactor">
    <cofactor evidence="5">
        <name>a divalent metal cation</name>
        <dbReference type="ChEBI" id="CHEBI:60240"/>
    </cofactor>
    <text evidence="5">Binds 1 divalent metal cation per subunit.</text>
</comment>
<evidence type="ECO:0000256" key="3">
    <source>
        <dbReference type="ARBA" id="ARBA00022723"/>
    </source>
</evidence>
<dbReference type="Proteomes" id="UP000241848">
    <property type="component" value="Unassembled WGS sequence"/>
</dbReference>
<comment type="function">
    <text evidence="5">Nucleotidase that shows phosphatase activity on nucleoside 5'-monophosphates.</text>
</comment>
<dbReference type="InterPro" id="IPR036523">
    <property type="entry name" value="SurE-like_sf"/>
</dbReference>
<dbReference type="GO" id="GO:0008253">
    <property type="term" value="F:5'-nucleotidase activity"/>
    <property type="evidence" value="ECO:0007669"/>
    <property type="project" value="UniProtKB-UniRule"/>
</dbReference>
<dbReference type="HAMAP" id="MF_00060">
    <property type="entry name" value="SurE"/>
    <property type="match status" value="1"/>
</dbReference>
<evidence type="ECO:0000256" key="4">
    <source>
        <dbReference type="ARBA" id="ARBA00022801"/>
    </source>
</evidence>
<comment type="similarity">
    <text evidence="2 5">Belongs to the SurE nucleotidase family.</text>
</comment>
<dbReference type="InterPro" id="IPR002828">
    <property type="entry name" value="SurE-like_Pase/nucleotidase"/>
</dbReference>
<dbReference type="GO" id="GO:0005737">
    <property type="term" value="C:cytoplasm"/>
    <property type="evidence" value="ECO:0007669"/>
    <property type="project" value="UniProtKB-SubCell"/>
</dbReference>
<dbReference type="InterPro" id="IPR030048">
    <property type="entry name" value="SurE"/>
</dbReference>
<feature type="binding site" evidence="5">
    <location>
        <position position="91"/>
    </location>
    <ligand>
        <name>a divalent metal cation</name>
        <dbReference type="ChEBI" id="CHEBI:60240"/>
    </ligand>
</feature>
<dbReference type="Pfam" id="PF01975">
    <property type="entry name" value="SurE"/>
    <property type="match status" value="1"/>
</dbReference>
<dbReference type="PANTHER" id="PTHR30457:SF0">
    <property type="entry name" value="PHOSPHATASE, PUTATIVE (AFU_ORTHOLOGUE AFUA_4G01070)-RELATED"/>
    <property type="match status" value="1"/>
</dbReference>
<protein>
    <recommendedName>
        <fullName evidence="5">5'-nucleotidase SurE</fullName>
        <ecNumber evidence="5">3.1.3.5</ecNumber>
    </recommendedName>
    <alternativeName>
        <fullName evidence="5">Nucleoside 5'-monophosphate phosphohydrolase</fullName>
    </alternativeName>
</protein>
<gene>
    <name evidence="5 7" type="primary">surE</name>
    <name evidence="7" type="ORF">C7B45_12760</name>
</gene>